<dbReference type="InterPro" id="IPR016161">
    <property type="entry name" value="Ald_DH/histidinol_DH"/>
</dbReference>
<evidence type="ECO:0000313" key="12">
    <source>
        <dbReference type="Proteomes" id="UP001180840"/>
    </source>
</evidence>
<dbReference type="RefSeq" id="WP_290194952.1">
    <property type="nucleotide sequence ID" value="NZ_CP047654.1"/>
</dbReference>
<name>A0ABU1ZYI9_9CORY</name>
<comment type="catalytic activity">
    <reaction evidence="5">
        <text>L-glutamate 5-semialdehyde + NAD(+) + H2O = L-glutamate + NADH + 2 H(+)</text>
        <dbReference type="Rhea" id="RHEA:30235"/>
        <dbReference type="ChEBI" id="CHEBI:15377"/>
        <dbReference type="ChEBI" id="CHEBI:15378"/>
        <dbReference type="ChEBI" id="CHEBI:29985"/>
        <dbReference type="ChEBI" id="CHEBI:57540"/>
        <dbReference type="ChEBI" id="CHEBI:57945"/>
        <dbReference type="ChEBI" id="CHEBI:58066"/>
        <dbReference type="EC" id="1.2.1.88"/>
    </reaction>
</comment>
<dbReference type="Proteomes" id="UP001180840">
    <property type="component" value="Unassembled WGS sequence"/>
</dbReference>
<dbReference type="PANTHER" id="PTHR42862">
    <property type="entry name" value="DELTA-1-PYRROLINE-5-CARBOXYLATE DEHYDROGENASE 1, ISOFORM A-RELATED"/>
    <property type="match status" value="1"/>
</dbReference>
<keyword evidence="4" id="KW-0520">NAD</keyword>
<evidence type="ECO:0000256" key="3">
    <source>
        <dbReference type="ARBA" id="ARBA00023002"/>
    </source>
</evidence>
<evidence type="ECO:0000256" key="2">
    <source>
        <dbReference type="ARBA" id="ARBA00012884"/>
    </source>
</evidence>
<gene>
    <name evidence="11" type="ORF">J2S39_001501</name>
</gene>
<comment type="pathway">
    <text evidence="1">Amino-acid degradation; L-proline degradation into L-glutamate; L-glutamate from L-proline: step 2/2.</text>
</comment>
<evidence type="ECO:0000256" key="4">
    <source>
        <dbReference type="ARBA" id="ARBA00023027"/>
    </source>
</evidence>
<reference evidence="11" key="1">
    <citation type="submission" date="2023-07" db="EMBL/GenBank/DDBJ databases">
        <title>Sequencing the genomes of 1000 actinobacteria strains.</title>
        <authorList>
            <person name="Klenk H.-P."/>
        </authorList>
    </citation>
    <scope>NUCLEOTIDE SEQUENCE</scope>
    <source>
        <strain evidence="11">DSM 107476</strain>
    </source>
</reference>
<dbReference type="InterPro" id="IPR016163">
    <property type="entry name" value="Ald_DH_C"/>
</dbReference>
<feature type="compositionally biased region" description="Basic and acidic residues" evidence="8">
    <location>
        <begin position="444"/>
        <end position="462"/>
    </location>
</feature>
<evidence type="ECO:0000256" key="8">
    <source>
        <dbReference type="SAM" id="MobiDB-lite"/>
    </source>
</evidence>
<dbReference type="Gene3D" id="3.20.20.220">
    <property type="match status" value="1"/>
</dbReference>
<dbReference type="PANTHER" id="PTHR42862:SF1">
    <property type="entry name" value="DELTA-1-PYRROLINE-5-CARBOXYLATE DEHYDROGENASE 2, ISOFORM A-RELATED"/>
    <property type="match status" value="1"/>
</dbReference>
<feature type="region of interest" description="Disordered" evidence="8">
    <location>
        <begin position="444"/>
        <end position="480"/>
    </location>
</feature>
<dbReference type="Pfam" id="PF01619">
    <property type="entry name" value="Pro_dh"/>
    <property type="match status" value="1"/>
</dbReference>
<keyword evidence="3 7" id="KW-0560">Oxidoreductase</keyword>
<evidence type="ECO:0000256" key="1">
    <source>
        <dbReference type="ARBA" id="ARBA00004786"/>
    </source>
</evidence>
<proteinExistence type="inferred from homology"/>
<organism evidence="11 12">
    <name type="scientific">Corynebacterium guangdongense</name>
    <dbReference type="NCBI Taxonomy" id="1783348"/>
    <lineage>
        <taxon>Bacteria</taxon>
        <taxon>Bacillati</taxon>
        <taxon>Actinomycetota</taxon>
        <taxon>Actinomycetes</taxon>
        <taxon>Mycobacteriales</taxon>
        <taxon>Corynebacteriaceae</taxon>
        <taxon>Corynebacterium</taxon>
    </lineage>
</organism>
<comment type="caution">
    <text evidence="11">The sequence shown here is derived from an EMBL/GenBank/DDBJ whole genome shotgun (WGS) entry which is preliminary data.</text>
</comment>
<protein>
    <recommendedName>
        <fullName evidence="2">L-glutamate gamma-semialdehyde dehydrogenase</fullName>
        <ecNumber evidence="2">1.2.1.88</ecNumber>
    </recommendedName>
</protein>
<dbReference type="GO" id="GO:0004657">
    <property type="term" value="F:proline dehydrogenase activity"/>
    <property type="evidence" value="ECO:0007669"/>
    <property type="project" value="UniProtKB-EC"/>
</dbReference>
<evidence type="ECO:0000259" key="9">
    <source>
        <dbReference type="Pfam" id="PF00171"/>
    </source>
</evidence>
<dbReference type="InterPro" id="IPR016162">
    <property type="entry name" value="Ald_DH_N"/>
</dbReference>
<dbReference type="Gene3D" id="3.40.309.10">
    <property type="entry name" value="Aldehyde Dehydrogenase, Chain A, domain 2"/>
    <property type="match status" value="1"/>
</dbReference>
<dbReference type="PROSITE" id="PS00070">
    <property type="entry name" value="ALDEHYDE_DEHYDR_CYS"/>
    <property type="match status" value="1"/>
</dbReference>
<evidence type="ECO:0000313" key="11">
    <source>
        <dbReference type="EMBL" id="MDR7329825.1"/>
    </source>
</evidence>
<dbReference type="PIRSF" id="PIRSF000197">
    <property type="entry name" value="Bifunct_PutA"/>
    <property type="match status" value="1"/>
</dbReference>
<dbReference type="InterPro" id="IPR002872">
    <property type="entry name" value="Proline_DH_dom"/>
</dbReference>
<dbReference type="SUPFAM" id="SSF51730">
    <property type="entry name" value="FAD-linked oxidoreductase"/>
    <property type="match status" value="1"/>
</dbReference>
<dbReference type="InterPro" id="IPR015590">
    <property type="entry name" value="Aldehyde_DH_dom"/>
</dbReference>
<feature type="domain" description="Aldehyde dehydrogenase" evidence="9">
    <location>
        <begin position="497"/>
        <end position="920"/>
    </location>
</feature>
<feature type="domain" description="Proline dehydrogenase" evidence="10">
    <location>
        <begin position="136"/>
        <end position="421"/>
    </location>
</feature>
<feature type="active site" evidence="6">
    <location>
        <position position="705"/>
    </location>
</feature>
<dbReference type="Gene3D" id="3.40.605.10">
    <property type="entry name" value="Aldehyde Dehydrogenase, Chain A, domain 1"/>
    <property type="match status" value="1"/>
</dbReference>
<keyword evidence="12" id="KW-1185">Reference proteome</keyword>
<dbReference type="InterPro" id="IPR025703">
    <property type="entry name" value="Bifunct_PutA"/>
</dbReference>
<dbReference type="EMBL" id="JAVDXZ010000001">
    <property type="protein sequence ID" value="MDR7329825.1"/>
    <property type="molecule type" value="Genomic_DNA"/>
</dbReference>
<dbReference type="InterPro" id="IPR029041">
    <property type="entry name" value="FAD-linked_oxidoreductase-like"/>
</dbReference>
<evidence type="ECO:0000259" key="10">
    <source>
        <dbReference type="Pfam" id="PF01619"/>
    </source>
</evidence>
<evidence type="ECO:0000256" key="5">
    <source>
        <dbReference type="ARBA" id="ARBA00048142"/>
    </source>
</evidence>
<dbReference type="Pfam" id="PF00171">
    <property type="entry name" value="Aldedh"/>
    <property type="match status" value="1"/>
</dbReference>
<dbReference type="EC" id="1.2.1.88" evidence="2"/>
<dbReference type="SUPFAM" id="SSF53720">
    <property type="entry name" value="ALDH-like"/>
    <property type="match status" value="1"/>
</dbReference>
<accession>A0ABU1ZYI9</accession>
<comment type="similarity">
    <text evidence="7">Belongs to the aldehyde dehydrogenase family.</text>
</comment>
<evidence type="ECO:0000256" key="6">
    <source>
        <dbReference type="PROSITE-ProRule" id="PRU10007"/>
    </source>
</evidence>
<dbReference type="PROSITE" id="PS00687">
    <property type="entry name" value="ALDEHYDE_DEHYDR_GLU"/>
    <property type="match status" value="1"/>
</dbReference>
<evidence type="ECO:0000256" key="7">
    <source>
        <dbReference type="RuleBase" id="RU003345"/>
    </source>
</evidence>
<dbReference type="InterPro" id="IPR016160">
    <property type="entry name" value="Ald_DH_CS_CYS"/>
</dbReference>
<dbReference type="InterPro" id="IPR050485">
    <property type="entry name" value="Proline_metab_enzyme"/>
</dbReference>
<dbReference type="InterPro" id="IPR029510">
    <property type="entry name" value="Ald_DH_CS_GLU"/>
</dbReference>
<sequence length="1132" mass="123009">MTSPNNRLVDLEERILARAGQWLQATEDAASASDDARNSELLAELLRHPDGVAFTMDFVDRVARPEDNRVAAAEMRKMTEAPAFLGLLNRAMFSLGSAVSKLAPDVVMPLARGRLRQMVSHLIFDSGGSNLDTLLDKAADRGVQLNLNLLGEAVLGHAEAESRARRTAELIENPRVTYVSVKASSLCAQLNHWDEDGSVARLKEQLRPLYRKAQANGTFINLDMEEYKDFDVTLRLFMELLMEEEFLDYEAGIVLQAYLPDSVGALDALIDFAHTRVDAGGAPIKVRLVKGANLSMERVDAEIHGWEQTPYATKHEVDANYLRLLDVALRPEHAGALRIGVASHNTYTLAAAHELAVGRGVLDQVDAEMLQGMSPAQSQVIHEAFGTLILYTPVVAREDFDVAVSYLVRRLEENAEPHNFIYALFADDQEAMEAQRERFRRALADAHDVPAEPRRGQDRTQESGRQAPGRGFHNEPDTDPALEVNRDWAVATLAAPGQEVTSPEIADLRLVDDALETARRVQPDWAALSGHERAKVLETVADELADARGELIAVMAHEAGKTIAQSDPEVSEAIDFATYYAASARALEDYQSVFTPHQVTAVIPPWNFPVAIPVGGMLAALAAGSAVIVKPAPQVVACSEVAVAAIHRGLAAHGVDTDLLQLLRADEGEAGKHLITHVDNVILTGGSDTAALFRSWSPRMTLSAETSGKNAIIVTPAADPDLAVADVVDSAFGHAGQKCSAASLLILVGSMGRSERFLNQLVDATRSLHVGPGTDISVRVNGLIEPPGEKLARGLTTLDAGESWLLEPRQLDEEGRFWHPGIRDGVTPGSWFHTHECFGPVLGVMRARDLDEAIAWQNSTGFGLTGGIHSLDDEEIAHWVEQVEVGNAYVNRGITGAIVRRQSFGGWKDSVIGAGAKAGGPNYVAQQGTWTDGELTLRDVTLDPAIERRLRVLERDLPAEDAAWLRRAAESDARAVDAEFGRRHDRSALRSEANVFRYRPLLDPLIVRVGEGWRLRDLHRLILGAQAVGTELEISTAPEVHAEVARVAPAAREVSDTGFARELDAGRGRRIRLLGGAEERVYAAAVRSGSVVLDAPVLAEGRRELLSMLLEQALTVTTHRFGVLRRVGGFGG</sequence>
<dbReference type="GO" id="GO:0003842">
    <property type="term" value="F:L-glutamate gamma-semialdehyde dehydrogenase activity"/>
    <property type="evidence" value="ECO:0007669"/>
    <property type="project" value="UniProtKB-EC"/>
</dbReference>